<dbReference type="RefSeq" id="WP_088842437.1">
    <property type="nucleotide sequence ID" value="NZ_FYEW01000001.1"/>
</dbReference>
<accession>A0A212TFQ3</accession>
<keyword evidence="3" id="KW-1185">Reference proteome</keyword>
<keyword evidence="1" id="KW-0472">Membrane</keyword>
<sequence>MGFILKFLLSAIITYVLAKFLPGSHIGGFGDAIILVVVLAILNAVVKPILKIIGLPITILTLGLFLFVINALIVMLASYLLTGFEIDGFISALIFSVVLSLVTSVVDMIVD</sequence>
<protein>
    <submittedName>
        <fullName evidence="2">Putative membrane protein</fullName>
    </submittedName>
</protein>
<keyword evidence="1" id="KW-0812">Transmembrane</keyword>
<proteinExistence type="predicted"/>
<name>A0A212TFQ3_9BACT</name>
<feature type="transmembrane region" description="Helical" evidence="1">
    <location>
        <begin position="28"/>
        <end position="46"/>
    </location>
</feature>
<dbReference type="Pfam" id="PF04020">
    <property type="entry name" value="Phage_holin_4_2"/>
    <property type="match status" value="1"/>
</dbReference>
<dbReference type="EMBL" id="FYEW01000001">
    <property type="protein sequence ID" value="SNC64898.1"/>
    <property type="molecule type" value="Genomic_DNA"/>
</dbReference>
<reference evidence="3" key="1">
    <citation type="submission" date="2017-06" db="EMBL/GenBank/DDBJ databases">
        <authorList>
            <person name="Varghese N."/>
            <person name="Submissions S."/>
        </authorList>
    </citation>
    <scope>NUCLEOTIDE SEQUENCE [LARGE SCALE GENOMIC DNA]</scope>
    <source>
        <strain evidence="3">DSM 11116</strain>
    </source>
</reference>
<dbReference type="PANTHER" id="PTHR37309">
    <property type="entry name" value="SLR0284 PROTEIN"/>
    <property type="match status" value="1"/>
</dbReference>
<dbReference type="InterPro" id="IPR007165">
    <property type="entry name" value="Phage_holin_4_2"/>
</dbReference>
<dbReference type="AlphaFoldDB" id="A0A212TFQ3"/>
<organism evidence="2 3">
    <name type="scientific">Hymenobacter gelipurpurascens</name>
    <dbReference type="NCBI Taxonomy" id="89968"/>
    <lineage>
        <taxon>Bacteria</taxon>
        <taxon>Pseudomonadati</taxon>
        <taxon>Bacteroidota</taxon>
        <taxon>Cytophagia</taxon>
        <taxon>Cytophagales</taxon>
        <taxon>Hymenobacteraceae</taxon>
        <taxon>Hymenobacter</taxon>
    </lineage>
</organism>
<keyword evidence="1" id="KW-1133">Transmembrane helix</keyword>
<dbReference type="Proteomes" id="UP000198131">
    <property type="component" value="Unassembled WGS sequence"/>
</dbReference>
<dbReference type="OrthoDB" id="6402664at2"/>
<feature type="transmembrane region" description="Helical" evidence="1">
    <location>
        <begin position="89"/>
        <end position="110"/>
    </location>
</feature>
<evidence type="ECO:0000313" key="2">
    <source>
        <dbReference type="EMBL" id="SNC64898.1"/>
    </source>
</evidence>
<evidence type="ECO:0000256" key="1">
    <source>
        <dbReference type="SAM" id="Phobius"/>
    </source>
</evidence>
<feature type="transmembrane region" description="Helical" evidence="1">
    <location>
        <begin position="53"/>
        <end position="77"/>
    </location>
</feature>
<dbReference type="PANTHER" id="PTHR37309:SF1">
    <property type="entry name" value="SLR0284 PROTEIN"/>
    <property type="match status" value="1"/>
</dbReference>
<gene>
    <name evidence="2" type="ORF">SAMN06265337_1172</name>
</gene>
<evidence type="ECO:0000313" key="3">
    <source>
        <dbReference type="Proteomes" id="UP000198131"/>
    </source>
</evidence>